<sequence>MVRTVLKMRVREGCERSFEEVWAQAAIEISGYAGHLGQFLMREQDEPRTYVIMADWESTRHLDDFEHSPVRQALSAALTPLREFAQKTVLDGVRELDVRELDTVGENGRKRQS</sequence>
<keyword evidence="3" id="KW-1185">Reference proteome</keyword>
<dbReference type="Pfam" id="PF03992">
    <property type="entry name" value="ABM"/>
    <property type="match status" value="1"/>
</dbReference>
<evidence type="ECO:0000259" key="1">
    <source>
        <dbReference type="PROSITE" id="PS51725"/>
    </source>
</evidence>
<gene>
    <name evidence="2" type="ORF">GCM10023196_040340</name>
</gene>
<dbReference type="InterPro" id="IPR011008">
    <property type="entry name" value="Dimeric_a/b-barrel"/>
</dbReference>
<feature type="domain" description="ABM" evidence="1">
    <location>
        <begin position="2"/>
        <end position="90"/>
    </location>
</feature>
<dbReference type="Proteomes" id="UP001501442">
    <property type="component" value="Unassembled WGS sequence"/>
</dbReference>
<accession>A0ABP8UEU8</accession>
<dbReference type="EMBL" id="BAABHK010000005">
    <property type="protein sequence ID" value="GAA4627579.1"/>
    <property type="molecule type" value="Genomic_DNA"/>
</dbReference>
<proteinExistence type="predicted"/>
<name>A0ABP8UEU8_9ACTN</name>
<comment type="caution">
    <text evidence="2">The sequence shown here is derived from an EMBL/GenBank/DDBJ whole genome shotgun (WGS) entry which is preliminary data.</text>
</comment>
<dbReference type="PROSITE" id="PS51725">
    <property type="entry name" value="ABM"/>
    <property type="match status" value="1"/>
</dbReference>
<dbReference type="RefSeq" id="WP_345432449.1">
    <property type="nucleotide sequence ID" value="NZ_BAABHK010000005.1"/>
</dbReference>
<dbReference type="Gene3D" id="3.30.70.100">
    <property type="match status" value="1"/>
</dbReference>
<organism evidence="2 3">
    <name type="scientific">Actinoallomurus vinaceus</name>
    <dbReference type="NCBI Taxonomy" id="1080074"/>
    <lineage>
        <taxon>Bacteria</taxon>
        <taxon>Bacillati</taxon>
        <taxon>Actinomycetota</taxon>
        <taxon>Actinomycetes</taxon>
        <taxon>Streptosporangiales</taxon>
        <taxon>Thermomonosporaceae</taxon>
        <taxon>Actinoallomurus</taxon>
    </lineage>
</organism>
<dbReference type="InterPro" id="IPR007138">
    <property type="entry name" value="ABM_dom"/>
</dbReference>
<dbReference type="SUPFAM" id="SSF54909">
    <property type="entry name" value="Dimeric alpha+beta barrel"/>
    <property type="match status" value="1"/>
</dbReference>
<evidence type="ECO:0000313" key="2">
    <source>
        <dbReference type="EMBL" id="GAA4627579.1"/>
    </source>
</evidence>
<reference evidence="3" key="1">
    <citation type="journal article" date="2019" name="Int. J. Syst. Evol. Microbiol.">
        <title>The Global Catalogue of Microorganisms (GCM) 10K type strain sequencing project: providing services to taxonomists for standard genome sequencing and annotation.</title>
        <authorList>
            <consortium name="The Broad Institute Genomics Platform"/>
            <consortium name="The Broad Institute Genome Sequencing Center for Infectious Disease"/>
            <person name="Wu L."/>
            <person name="Ma J."/>
        </authorList>
    </citation>
    <scope>NUCLEOTIDE SEQUENCE [LARGE SCALE GENOMIC DNA]</scope>
    <source>
        <strain evidence="3">JCM 17939</strain>
    </source>
</reference>
<evidence type="ECO:0000313" key="3">
    <source>
        <dbReference type="Proteomes" id="UP001501442"/>
    </source>
</evidence>
<protein>
    <recommendedName>
        <fullName evidence="1">ABM domain-containing protein</fullName>
    </recommendedName>
</protein>